<feature type="transmembrane region" description="Helical" evidence="7">
    <location>
        <begin position="71"/>
        <end position="92"/>
    </location>
</feature>
<dbReference type="Proteomes" id="UP000024635">
    <property type="component" value="Unassembled WGS sequence"/>
</dbReference>
<dbReference type="SMART" id="SM01246">
    <property type="entry name" value="Josephin"/>
    <property type="match status" value="1"/>
</dbReference>
<dbReference type="PANTHER" id="PTHR13291:SF0">
    <property type="entry name" value="JOSEPHIN-LIKE PROTEIN"/>
    <property type="match status" value="1"/>
</dbReference>
<evidence type="ECO:0000256" key="7">
    <source>
        <dbReference type="SAM" id="Phobius"/>
    </source>
</evidence>
<evidence type="ECO:0000256" key="2">
    <source>
        <dbReference type="ARBA" id="ARBA00012759"/>
    </source>
</evidence>
<dbReference type="OrthoDB" id="422700at2759"/>
<dbReference type="PANTHER" id="PTHR13291">
    <property type="entry name" value="JOSEPHIN 1, 2"/>
    <property type="match status" value="1"/>
</dbReference>
<keyword evidence="3" id="KW-0645">Protease</keyword>
<evidence type="ECO:0000256" key="3">
    <source>
        <dbReference type="ARBA" id="ARBA00022670"/>
    </source>
</evidence>
<keyword evidence="7" id="KW-1133">Transmembrane helix</keyword>
<organism evidence="9 10">
    <name type="scientific">Ancylostoma ceylanicum</name>
    <dbReference type="NCBI Taxonomy" id="53326"/>
    <lineage>
        <taxon>Eukaryota</taxon>
        <taxon>Metazoa</taxon>
        <taxon>Ecdysozoa</taxon>
        <taxon>Nematoda</taxon>
        <taxon>Chromadorea</taxon>
        <taxon>Rhabditida</taxon>
        <taxon>Rhabditina</taxon>
        <taxon>Rhabditomorpha</taxon>
        <taxon>Strongyloidea</taxon>
        <taxon>Ancylostomatidae</taxon>
        <taxon>Ancylostomatinae</taxon>
        <taxon>Ancylostoma</taxon>
    </lineage>
</organism>
<comment type="catalytic activity">
    <reaction evidence="1">
        <text>Thiol-dependent hydrolysis of ester, thioester, amide, peptide and isopeptide bonds formed by the C-terminal Gly of ubiquitin (a 76-residue protein attached to proteins as an intracellular targeting signal).</text>
        <dbReference type="EC" id="3.4.19.12"/>
    </reaction>
</comment>
<dbReference type="AlphaFoldDB" id="A0A016TCW1"/>
<gene>
    <name evidence="9" type="primary">Acey_s0115.g508</name>
    <name evidence="9" type="synonym">Acey-Y71H2AR.3</name>
    <name evidence="9" type="ORF">Y032_0115g508</name>
</gene>
<dbReference type="GO" id="GO:0004843">
    <property type="term" value="F:cysteine-type deubiquitinase activity"/>
    <property type="evidence" value="ECO:0007669"/>
    <property type="project" value="UniProtKB-EC"/>
</dbReference>
<dbReference type="GO" id="GO:0016579">
    <property type="term" value="P:protein deubiquitination"/>
    <property type="evidence" value="ECO:0007669"/>
    <property type="project" value="InterPro"/>
</dbReference>
<evidence type="ECO:0000259" key="8">
    <source>
        <dbReference type="PROSITE" id="PS50957"/>
    </source>
</evidence>
<evidence type="ECO:0000313" key="10">
    <source>
        <dbReference type="Proteomes" id="UP000024635"/>
    </source>
</evidence>
<evidence type="ECO:0000256" key="6">
    <source>
        <dbReference type="PROSITE-ProRule" id="PRU00331"/>
    </source>
</evidence>
<reference evidence="10" key="1">
    <citation type="journal article" date="2015" name="Nat. Genet.">
        <title>The genome and transcriptome of the zoonotic hookworm Ancylostoma ceylanicum identify infection-specific gene families.</title>
        <authorList>
            <person name="Schwarz E.M."/>
            <person name="Hu Y."/>
            <person name="Antoshechkin I."/>
            <person name="Miller M.M."/>
            <person name="Sternberg P.W."/>
            <person name="Aroian R.V."/>
        </authorList>
    </citation>
    <scope>NUCLEOTIDE SEQUENCE</scope>
    <source>
        <strain evidence="10">HY135</strain>
    </source>
</reference>
<evidence type="ECO:0000256" key="5">
    <source>
        <dbReference type="ARBA" id="ARBA00022801"/>
    </source>
</evidence>
<dbReference type="GO" id="GO:0006508">
    <property type="term" value="P:proteolysis"/>
    <property type="evidence" value="ECO:0007669"/>
    <property type="project" value="UniProtKB-KW"/>
</dbReference>
<evidence type="ECO:0000313" key="9">
    <source>
        <dbReference type="EMBL" id="EYC00507.1"/>
    </source>
</evidence>
<proteinExistence type="predicted"/>
<keyword evidence="5" id="KW-0378">Hydrolase</keyword>
<evidence type="ECO:0000256" key="1">
    <source>
        <dbReference type="ARBA" id="ARBA00000707"/>
    </source>
</evidence>
<comment type="caution">
    <text evidence="9">The sequence shown here is derived from an EMBL/GenBank/DDBJ whole genome shotgun (WGS) entry which is preliminary data.</text>
</comment>
<keyword evidence="10" id="KW-1185">Reference proteome</keyword>
<accession>A0A016TCW1</accession>
<keyword evidence="7" id="KW-0472">Membrane</keyword>
<sequence length="100" mass="11817">MYHERQSRQMCLVHALNALFQRPQFSSQSLDEICYALNDKRWFNPHRSMLGLGNYDANVLMSALGMYDYQVFSSIFAMLFFVHIFMFSRLWLCGLMVGCR</sequence>
<keyword evidence="4" id="KW-0833">Ubl conjugation pathway</keyword>
<dbReference type="InterPro" id="IPR040053">
    <property type="entry name" value="JOSD1/2"/>
</dbReference>
<evidence type="ECO:0000256" key="4">
    <source>
        <dbReference type="ARBA" id="ARBA00022786"/>
    </source>
</evidence>
<dbReference type="EC" id="3.4.19.12" evidence="2"/>
<feature type="domain" description="Josephin" evidence="8">
    <location>
        <begin position="1"/>
        <end position="100"/>
    </location>
</feature>
<dbReference type="PROSITE" id="PS50957">
    <property type="entry name" value="JOSEPHIN"/>
    <property type="match status" value="1"/>
</dbReference>
<name>A0A016TCW1_9BILA</name>
<protein>
    <recommendedName>
        <fullName evidence="2">ubiquitinyl hydrolase 1</fullName>
        <ecNumber evidence="2">3.4.19.12</ecNumber>
    </recommendedName>
</protein>
<keyword evidence="7" id="KW-0812">Transmembrane</keyword>
<dbReference type="InterPro" id="IPR006155">
    <property type="entry name" value="Josephin"/>
</dbReference>
<dbReference type="EMBL" id="JARK01001451">
    <property type="protein sequence ID" value="EYC00507.1"/>
    <property type="molecule type" value="Genomic_DNA"/>
</dbReference>
<dbReference type="Pfam" id="PF02099">
    <property type="entry name" value="Josephin"/>
    <property type="match status" value="1"/>
</dbReference>
<comment type="caution">
    <text evidence="6">Lacks conserved residue(s) required for the propagation of feature annotation.</text>
</comment>
<dbReference type="STRING" id="53326.A0A016TCW1"/>